<organism evidence="3 4">
    <name type="scientific">Phytoactinopolyspora halophila</name>
    <dbReference type="NCBI Taxonomy" id="1981511"/>
    <lineage>
        <taxon>Bacteria</taxon>
        <taxon>Bacillati</taxon>
        <taxon>Actinomycetota</taxon>
        <taxon>Actinomycetes</taxon>
        <taxon>Jiangellales</taxon>
        <taxon>Jiangellaceae</taxon>
        <taxon>Phytoactinopolyspora</taxon>
    </lineage>
</organism>
<feature type="domain" description="DUF1468" evidence="2">
    <location>
        <begin position="34"/>
        <end position="177"/>
    </location>
</feature>
<gene>
    <name evidence="3" type="ORF">DPM12_06185</name>
</gene>
<sequence length="177" mass="20465">MRRRPRRSSRNSTLTWTDKAAVRLSDRTKDRCSGIVLFVAGLGLWFYSAHSLQRGLSGPTEIGPEFFPQFLAVALMVLSPGLVIKSFLKRDTEYRRPQERDERTKQDNPNATFYVFAFTGMYVLLAEPLGFVPATLLTMAPLMWLLSVRRWYFYVALVIFVLGVQHVFQTYMYIQLP</sequence>
<reference evidence="3 4" key="1">
    <citation type="submission" date="2018-06" db="EMBL/GenBank/DDBJ databases">
        <title>Phytoactinopolyspora halophila sp. nov., a novel halophilic actinomycete isolated from a saline soil in China.</title>
        <authorList>
            <person name="Tang S.-K."/>
        </authorList>
    </citation>
    <scope>NUCLEOTIDE SEQUENCE [LARGE SCALE GENOMIC DNA]</scope>
    <source>
        <strain evidence="3 4">YIM 96934</strain>
    </source>
</reference>
<proteinExistence type="predicted"/>
<feature type="transmembrane region" description="Helical" evidence="1">
    <location>
        <begin position="109"/>
        <end position="131"/>
    </location>
</feature>
<evidence type="ECO:0000259" key="2">
    <source>
        <dbReference type="Pfam" id="PF07331"/>
    </source>
</evidence>
<keyword evidence="1" id="KW-0812">Transmembrane</keyword>
<dbReference type="InterPro" id="IPR009936">
    <property type="entry name" value="DUF1468"/>
</dbReference>
<dbReference type="EMBL" id="QMIG01000003">
    <property type="protein sequence ID" value="RAW17578.1"/>
    <property type="molecule type" value="Genomic_DNA"/>
</dbReference>
<feature type="transmembrane region" description="Helical" evidence="1">
    <location>
        <begin position="151"/>
        <end position="174"/>
    </location>
</feature>
<dbReference type="AlphaFoldDB" id="A0A329R3L8"/>
<feature type="transmembrane region" description="Helical" evidence="1">
    <location>
        <begin position="70"/>
        <end position="88"/>
    </location>
</feature>
<dbReference type="Pfam" id="PF07331">
    <property type="entry name" value="TctB"/>
    <property type="match status" value="1"/>
</dbReference>
<name>A0A329R3L8_9ACTN</name>
<evidence type="ECO:0000313" key="4">
    <source>
        <dbReference type="Proteomes" id="UP000250462"/>
    </source>
</evidence>
<feature type="transmembrane region" description="Helical" evidence="1">
    <location>
        <begin position="32"/>
        <end position="50"/>
    </location>
</feature>
<dbReference type="Proteomes" id="UP000250462">
    <property type="component" value="Unassembled WGS sequence"/>
</dbReference>
<accession>A0A329R3L8</accession>
<keyword evidence="1" id="KW-1133">Transmembrane helix</keyword>
<keyword evidence="1" id="KW-0472">Membrane</keyword>
<comment type="caution">
    <text evidence="3">The sequence shown here is derived from an EMBL/GenBank/DDBJ whole genome shotgun (WGS) entry which is preliminary data.</text>
</comment>
<keyword evidence="4" id="KW-1185">Reference proteome</keyword>
<evidence type="ECO:0000256" key="1">
    <source>
        <dbReference type="SAM" id="Phobius"/>
    </source>
</evidence>
<protein>
    <recommendedName>
        <fullName evidence="2">DUF1468 domain-containing protein</fullName>
    </recommendedName>
</protein>
<evidence type="ECO:0000313" key="3">
    <source>
        <dbReference type="EMBL" id="RAW17578.1"/>
    </source>
</evidence>